<feature type="signal peptide" evidence="1">
    <location>
        <begin position="1"/>
        <end position="24"/>
    </location>
</feature>
<feature type="chain" id="PRO_5045148831" evidence="1">
    <location>
        <begin position="25"/>
        <end position="251"/>
    </location>
</feature>
<comment type="caution">
    <text evidence="3">The sequence shown here is derived from an EMBL/GenBank/DDBJ whole genome shotgun (WGS) entry which is preliminary data.</text>
</comment>
<dbReference type="PANTHER" id="PTHR35272:SF3">
    <property type="entry name" value="THIOL:DISULFIDE INTERCHANGE PROTEIN DSBC"/>
    <property type="match status" value="1"/>
</dbReference>
<dbReference type="InterPro" id="IPR001853">
    <property type="entry name" value="DSBA-like_thioredoxin_dom"/>
</dbReference>
<dbReference type="CDD" id="cd03023">
    <property type="entry name" value="DsbA_Com1_like"/>
    <property type="match status" value="1"/>
</dbReference>
<evidence type="ECO:0000256" key="1">
    <source>
        <dbReference type="SAM" id="SignalP"/>
    </source>
</evidence>
<evidence type="ECO:0000313" key="4">
    <source>
        <dbReference type="Proteomes" id="UP000198646"/>
    </source>
</evidence>
<dbReference type="Gene3D" id="3.40.30.10">
    <property type="entry name" value="Glutaredoxin"/>
    <property type="match status" value="1"/>
</dbReference>
<dbReference type="Proteomes" id="UP000198646">
    <property type="component" value="Unassembled WGS sequence"/>
</dbReference>
<dbReference type="GO" id="GO:0016853">
    <property type="term" value="F:isomerase activity"/>
    <property type="evidence" value="ECO:0007669"/>
    <property type="project" value="UniProtKB-KW"/>
</dbReference>
<name>A0ABY0SZB8_9RHOB</name>
<accession>A0ABY0SZB8</accession>
<protein>
    <submittedName>
        <fullName evidence="3">Protein-disulfide isomerase</fullName>
    </submittedName>
</protein>
<organism evidence="3 4">
    <name type="scientific">Sulfitobacter litoralis</name>
    <dbReference type="NCBI Taxonomy" id="335975"/>
    <lineage>
        <taxon>Bacteria</taxon>
        <taxon>Pseudomonadati</taxon>
        <taxon>Pseudomonadota</taxon>
        <taxon>Alphaproteobacteria</taxon>
        <taxon>Rhodobacterales</taxon>
        <taxon>Roseobacteraceae</taxon>
        <taxon>Sulfitobacter</taxon>
    </lineage>
</organism>
<keyword evidence="1" id="KW-0732">Signal</keyword>
<sequence length="251" mass="27153">MSPKSAVRLLVISVWAVMSVPFIAAAQQSTPLNQTEEEAIRTLILQTIRENPGVLMETLLAFQEEAQAEAQAEQIAAIERVSDLLQSDTNAGVMGNPDGELVLIEFFDYNCPYCRAAAPILFELIKDNPELRIIMREWPILGPDSELAARASLAALKQDGFASFHEALMAQPRANSVMIQRAAEQAGLDYARLQADMKAADITAHIEASHQAAAELGISGTPTFLIGKTLVPGLLEKADLQALISEAENAD</sequence>
<reference evidence="3 4" key="1">
    <citation type="submission" date="2016-10" db="EMBL/GenBank/DDBJ databases">
        <authorList>
            <person name="Varghese N."/>
            <person name="Submissions S."/>
        </authorList>
    </citation>
    <scope>NUCLEOTIDE SEQUENCE [LARGE SCALE GENOMIC DNA]</scope>
    <source>
        <strain evidence="3 4">DSM 17584</strain>
    </source>
</reference>
<evidence type="ECO:0000259" key="2">
    <source>
        <dbReference type="PROSITE" id="PS51352"/>
    </source>
</evidence>
<keyword evidence="4" id="KW-1185">Reference proteome</keyword>
<dbReference type="PROSITE" id="PS51352">
    <property type="entry name" value="THIOREDOXIN_2"/>
    <property type="match status" value="1"/>
</dbReference>
<dbReference type="InterPro" id="IPR013766">
    <property type="entry name" value="Thioredoxin_domain"/>
</dbReference>
<feature type="domain" description="Thioredoxin" evidence="2">
    <location>
        <begin position="53"/>
        <end position="249"/>
    </location>
</feature>
<dbReference type="InterPro" id="IPR051470">
    <property type="entry name" value="Thiol:disulfide_interchange"/>
</dbReference>
<proteinExistence type="predicted"/>
<dbReference type="SUPFAM" id="SSF52833">
    <property type="entry name" value="Thioredoxin-like"/>
    <property type="match status" value="1"/>
</dbReference>
<dbReference type="Pfam" id="PF01323">
    <property type="entry name" value="DSBA"/>
    <property type="match status" value="1"/>
</dbReference>
<keyword evidence="3" id="KW-0413">Isomerase</keyword>
<dbReference type="PANTHER" id="PTHR35272">
    <property type="entry name" value="THIOL:DISULFIDE INTERCHANGE PROTEIN DSBC-RELATED"/>
    <property type="match status" value="1"/>
</dbReference>
<dbReference type="EMBL" id="FNJD01000040">
    <property type="protein sequence ID" value="SDP77111.1"/>
    <property type="molecule type" value="Genomic_DNA"/>
</dbReference>
<gene>
    <name evidence="3" type="ORF">SAMN04488512_1409</name>
</gene>
<evidence type="ECO:0000313" key="3">
    <source>
        <dbReference type="EMBL" id="SDP77111.1"/>
    </source>
</evidence>
<dbReference type="RefSeq" id="WP_093734492.1">
    <property type="nucleotide sequence ID" value="NZ_FNJD01000040.1"/>
</dbReference>
<dbReference type="InterPro" id="IPR036249">
    <property type="entry name" value="Thioredoxin-like_sf"/>
</dbReference>